<dbReference type="RefSeq" id="XP_012898189.1">
    <property type="nucleotide sequence ID" value="XM_013042735.1"/>
</dbReference>
<dbReference type="GO" id="GO:0000822">
    <property type="term" value="F:inositol hexakisphosphate binding"/>
    <property type="evidence" value="ECO:0007669"/>
    <property type="project" value="TreeGrafter"/>
</dbReference>
<dbReference type="Proteomes" id="UP000008312">
    <property type="component" value="Unassembled WGS sequence"/>
</dbReference>
<dbReference type="GO" id="GO:0016036">
    <property type="term" value="P:cellular response to phosphate starvation"/>
    <property type="evidence" value="ECO:0007669"/>
    <property type="project" value="TreeGrafter"/>
</dbReference>
<dbReference type="Pfam" id="PF03124">
    <property type="entry name" value="EXS"/>
    <property type="match status" value="1"/>
</dbReference>
<evidence type="ECO:0000259" key="6">
    <source>
        <dbReference type="PROSITE" id="PS51380"/>
    </source>
</evidence>
<dbReference type="OrthoDB" id="9970435at2759"/>
<dbReference type="AlphaFoldDB" id="D8M7V2"/>
<dbReference type="PANTHER" id="PTHR10783:SF103">
    <property type="entry name" value="SOLUTE CARRIER FAMILY 53 MEMBER 1"/>
    <property type="match status" value="1"/>
</dbReference>
<feature type="domain" description="EXS" evidence="6">
    <location>
        <begin position="59"/>
        <end position="226"/>
    </location>
</feature>
<keyword evidence="3 5" id="KW-1133">Transmembrane helix</keyword>
<reference evidence="7" key="1">
    <citation type="submission" date="2010-02" db="EMBL/GenBank/DDBJ databases">
        <title>Sequencing and annotation of the Blastocystis hominis genome.</title>
        <authorList>
            <person name="Wincker P."/>
        </authorList>
    </citation>
    <scope>NUCLEOTIDE SEQUENCE</scope>
    <source>
        <strain evidence="7">Singapore isolate B</strain>
    </source>
</reference>
<evidence type="ECO:0000256" key="1">
    <source>
        <dbReference type="ARBA" id="ARBA00004141"/>
    </source>
</evidence>
<dbReference type="GO" id="GO:0005886">
    <property type="term" value="C:plasma membrane"/>
    <property type="evidence" value="ECO:0007669"/>
    <property type="project" value="TreeGrafter"/>
</dbReference>
<proteinExistence type="predicted"/>
<dbReference type="InParanoid" id="D8M7V2"/>
<dbReference type="PANTHER" id="PTHR10783">
    <property type="entry name" value="XENOTROPIC AND POLYTROPIC RETROVIRUS RECEPTOR 1-RELATED"/>
    <property type="match status" value="1"/>
</dbReference>
<comment type="subcellular location">
    <subcellularLocation>
        <location evidence="1">Membrane</location>
        <topology evidence="1">Multi-pass membrane protein</topology>
    </subcellularLocation>
</comment>
<name>D8M7V2_BLAHO</name>
<protein>
    <recommendedName>
        <fullName evidence="6">EXS domain-containing protein</fullName>
    </recommendedName>
</protein>
<evidence type="ECO:0000313" key="7">
    <source>
        <dbReference type="EMBL" id="CBK24141.2"/>
    </source>
</evidence>
<organism evidence="7">
    <name type="scientific">Blastocystis hominis</name>
    <dbReference type="NCBI Taxonomy" id="12968"/>
    <lineage>
        <taxon>Eukaryota</taxon>
        <taxon>Sar</taxon>
        <taxon>Stramenopiles</taxon>
        <taxon>Bigyra</taxon>
        <taxon>Opalozoa</taxon>
        <taxon>Opalinata</taxon>
        <taxon>Blastocystidae</taxon>
        <taxon>Blastocystis</taxon>
    </lineage>
</organism>
<evidence type="ECO:0000313" key="8">
    <source>
        <dbReference type="Proteomes" id="UP000008312"/>
    </source>
</evidence>
<dbReference type="OMA" id="LGSEQHN"/>
<feature type="transmembrane region" description="Helical" evidence="5">
    <location>
        <begin position="103"/>
        <end position="129"/>
    </location>
</feature>
<keyword evidence="2 5" id="KW-0812">Transmembrane</keyword>
<feature type="transmembrane region" description="Helical" evidence="5">
    <location>
        <begin position="161"/>
        <end position="185"/>
    </location>
</feature>
<gene>
    <name evidence="7" type="ORF">GSBLH_T00003911001</name>
</gene>
<dbReference type="GO" id="GO:0006817">
    <property type="term" value="P:phosphate ion transport"/>
    <property type="evidence" value="ECO:0007669"/>
    <property type="project" value="TreeGrafter"/>
</dbReference>
<accession>D8M7V2</accession>
<evidence type="ECO:0000256" key="5">
    <source>
        <dbReference type="SAM" id="Phobius"/>
    </source>
</evidence>
<sequence>MFRHCVKLLFVPFYFVRFPDFFLGDQFTSHSQTLVDLLHVLVSLFTGSFLYFRDPFASYSPTTLSVIQISLSILPQFIRLAQNLRRYHDSKELYPSIYNGIKYLLSIIANSLVLFKLPYFCAQFIYTIYALCWDLHEDWGLLRIRQDKTLLRAKCLIPYPVAYYLAIVNNTILRFAWILKLFIVIMNSENQNKMLLVFGCIEVIRRNIWNVFRMENEQVNNCGKFR</sequence>
<keyword evidence="8" id="KW-1185">Reference proteome</keyword>
<dbReference type="EMBL" id="FN668683">
    <property type="protein sequence ID" value="CBK24141.2"/>
    <property type="molecule type" value="Genomic_DNA"/>
</dbReference>
<evidence type="ECO:0000256" key="3">
    <source>
        <dbReference type="ARBA" id="ARBA00022989"/>
    </source>
</evidence>
<dbReference type="GO" id="GO:0005794">
    <property type="term" value="C:Golgi apparatus"/>
    <property type="evidence" value="ECO:0007669"/>
    <property type="project" value="TreeGrafter"/>
</dbReference>
<dbReference type="PROSITE" id="PS51380">
    <property type="entry name" value="EXS"/>
    <property type="match status" value="1"/>
</dbReference>
<dbReference type="GeneID" id="24920965"/>
<keyword evidence="4 5" id="KW-0472">Membrane</keyword>
<dbReference type="InterPro" id="IPR004342">
    <property type="entry name" value="EXS_C"/>
</dbReference>
<evidence type="ECO:0000256" key="4">
    <source>
        <dbReference type="ARBA" id="ARBA00023136"/>
    </source>
</evidence>
<evidence type="ECO:0000256" key="2">
    <source>
        <dbReference type="ARBA" id="ARBA00022692"/>
    </source>
</evidence>